<evidence type="ECO:0000256" key="2">
    <source>
        <dbReference type="ARBA" id="ARBA00006419"/>
    </source>
</evidence>
<feature type="coiled-coil region" evidence="9">
    <location>
        <begin position="649"/>
        <end position="698"/>
    </location>
</feature>
<feature type="region of interest" description="Disordered" evidence="10">
    <location>
        <begin position="87"/>
        <end position="121"/>
    </location>
</feature>
<keyword evidence="9" id="KW-0175">Coiled coil</keyword>
<sequence length="731" mass="79526">MKMATMAAAPATTPTAAAASSHSHYDVDERIAARNAVELTSEKWKSLVTEHASTFVAADRRSASIQEALVELLLKIDRETRPFVERVGRALDPDHAKTKKEGDDDEEDGKQYDDEDDEDGGTIQSASVLLADLAEKHRLRRRMLVHHSSLLELLELPSLMDACVRSSLYDDALSIAGFANTLERRHHLEQSSLGAGRQQQHQDSTRTKGGDEKQIIKDDSQQHQHQQKDGDVVSGVVFEIRRREADLRRMLIHRLRQDVTMPQCLEVVTALRRLNGVELERRNNMNSLMGSAVGAADTVSSDHDLEGVHAAMEMRLQVDFLEARDAWLEAGVTKIGSAQAAAVVAIAASSSSGEKGGPTGTSAQAEQILDGIERYRTRFFDIVTQFLAIFRGSLIPSTANNHDHSFSLLSMWTARRIQTFLTALSSNLETHANDTATLRDALDAASFFASSMGRVGADFQPLLAPIFEPRLTEMIVGQWNDGLNGMVETLKACMDAGIAGPLVGTETSLSKDGSNGYGNADDGIEILQSTRTPAPPRKFLALPPLARFLNAYLSGLNELRRCLLPGSFPTIRSAYRKLITDAKMALQANERAALTPGLRGEAARLREVASKMKLEFDECLEPYMNGCLEVALGSFDYAIAEAKAATIAEEQALAAAEKAKAEKEAAERAKAEAEAEAIELARQEAAAAEKSLAEASEAANAEDLSTNALGNVLLETFDDIDQNDDGTMQVL</sequence>
<feature type="region of interest" description="Disordered" evidence="10">
    <location>
        <begin position="190"/>
        <end position="230"/>
    </location>
</feature>
<accession>A0ABD3M157</accession>
<keyword evidence="6" id="KW-0333">Golgi apparatus</keyword>
<evidence type="ECO:0000256" key="7">
    <source>
        <dbReference type="ARBA" id="ARBA00023136"/>
    </source>
</evidence>
<dbReference type="InterPro" id="IPR007255">
    <property type="entry name" value="COG8"/>
</dbReference>
<dbReference type="PANTHER" id="PTHR21311:SF0">
    <property type="entry name" value="CONSERVED OLIGOMERIC GOLGI COMPLEX SUBUNIT 8"/>
    <property type="match status" value="1"/>
</dbReference>
<dbReference type="SUPFAM" id="SSF74788">
    <property type="entry name" value="Cullin repeat-like"/>
    <property type="match status" value="1"/>
</dbReference>
<feature type="compositionally biased region" description="Basic and acidic residues" evidence="10">
    <location>
        <begin position="203"/>
        <end position="230"/>
    </location>
</feature>
<dbReference type="AlphaFoldDB" id="A0ABD3M157"/>
<feature type="compositionally biased region" description="Polar residues" evidence="10">
    <location>
        <begin position="190"/>
        <end position="202"/>
    </location>
</feature>
<evidence type="ECO:0000313" key="12">
    <source>
        <dbReference type="Proteomes" id="UP001530293"/>
    </source>
</evidence>
<keyword evidence="7" id="KW-0472">Membrane</keyword>
<dbReference type="GO" id="GO:0015031">
    <property type="term" value="P:protein transport"/>
    <property type="evidence" value="ECO:0007669"/>
    <property type="project" value="UniProtKB-KW"/>
</dbReference>
<dbReference type="InterPro" id="IPR016159">
    <property type="entry name" value="Cullin_repeat-like_dom_sf"/>
</dbReference>
<comment type="caution">
    <text evidence="11">The sequence shown here is derived from an EMBL/GenBank/DDBJ whole genome shotgun (WGS) entry which is preliminary data.</text>
</comment>
<comment type="subcellular location">
    <subcellularLocation>
        <location evidence="1">Golgi apparatus membrane</location>
        <topology evidence="1">Peripheral membrane protein</topology>
    </subcellularLocation>
</comment>
<gene>
    <name evidence="11" type="ORF">ACHAWU_009870</name>
</gene>
<dbReference type="Proteomes" id="UP001530293">
    <property type="component" value="Unassembled WGS sequence"/>
</dbReference>
<evidence type="ECO:0000256" key="4">
    <source>
        <dbReference type="ARBA" id="ARBA00022448"/>
    </source>
</evidence>
<evidence type="ECO:0000256" key="5">
    <source>
        <dbReference type="ARBA" id="ARBA00022927"/>
    </source>
</evidence>
<evidence type="ECO:0000256" key="9">
    <source>
        <dbReference type="SAM" id="Coils"/>
    </source>
</evidence>
<feature type="region of interest" description="Disordered" evidence="10">
    <location>
        <begin position="1"/>
        <end position="23"/>
    </location>
</feature>
<evidence type="ECO:0000256" key="3">
    <source>
        <dbReference type="ARBA" id="ARBA00020983"/>
    </source>
</evidence>
<comment type="similarity">
    <text evidence="2">Belongs to the COG8 family.</text>
</comment>
<dbReference type="GO" id="GO:0000139">
    <property type="term" value="C:Golgi membrane"/>
    <property type="evidence" value="ECO:0007669"/>
    <property type="project" value="UniProtKB-SubCell"/>
</dbReference>
<evidence type="ECO:0000256" key="8">
    <source>
        <dbReference type="ARBA" id="ARBA00031347"/>
    </source>
</evidence>
<evidence type="ECO:0000256" key="6">
    <source>
        <dbReference type="ARBA" id="ARBA00023034"/>
    </source>
</evidence>
<evidence type="ECO:0000256" key="10">
    <source>
        <dbReference type="SAM" id="MobiDB-lite"/>
    </source>
</evidence>
<organism evidence="11 12">
    <name type="scientific">Discostella pseudostelligera</name>
    <dbReference type="NCBI Taxonomy" id="259834"/>
    <lineage>
        <taxon>Eukaryota</taxon>
        <taxon>Sar</taxon>
        <taxon>Stramenopiles</taxon>
        <taxon>Ochrophyta</taxon>
        <taxon>Bacillariophyta</taxon>
        <taxon>Coscinodiscophyceae</taxon>
        <taxon>Thalassiosirophycidae</taxon>
        <taxon>Stephanodiscales</taxon>
        <taxon>Stephanodiscaceae</taxon>
        <taxon>Discostella</taxon>
    </lineage>
</organism>
<feature type="compositionally biased region" description="Acidic residues" evidence="10">
    <location>
        <begin position="103"/>
        <end position="120"/>
    </location>
</feature>
<evidence type="ECO:0000313" key="11">
    <source>
        <dbReference type="EMBL" id="KAL3756476.1"/>
    </source>
</evidence>
<dbReference type="EMBL" id="JALLBG020000303">
    <property type="protein sequence ID" value="KAL3756476.1"/>
    <property type="molecule type" value="Genomic_DNA"/>
</dbReference>
<protein>
    <recommendedName>
        <fullName evidence="3">Conserved oligomeric Golgi complex subunit 8</fullName>
    </recommendedName>
    <alternativeName>
        <fullName evidence="8">Component of oligomeric Golgi complex 8</fullName>
    </alternativeName>
</protein>
<dbReference type="PANTHER" id="PTHR21311">
    <property type="entry name" value="CONSERVED OLIGOMERIC GOLGI COMPLEX COMPONENT 8"/>
    <property type="match status" value="1"/>
</dbReference>
<name>A0ABD3M157_9STRA</name>
<keyword evidence="12" id="KW-1185">Reference proteome</keyword>
<keyword evidence="5" id="KW-0653">Protein transport</keyword>
<proteinExistence type="inferred from homology"/>
<feature type="compositionally biased region" description="Low complexity" evidence="10">
    <location>
        <begin position="1"/>
        <end position="19"/>
    </location>
</feature>
<dbReference type="Pfam" id="PF04124">
    <property type="entry name" value="Dor1"/>
    <property type="match status" value="2"/>
</dbReference>
<evidence type="ECO:0000256" key="1">
    <source>
        <dbReference type="ARBA" id="ARBA00004395"/>
    </source>
</evidence>
<reference evidence="11 12" key="1">
    <citation type="submission" date="2024-10" db="EMBL/GenBank/DDBJ databases">
        <title>Updated reference genomes for cyclostephanoid diatoms.</title>
        <authorList>
            <person name="Roberts W.R."/>
            <person name="Alverson A.J."/>
        </authorList>
    </citation>
    <scope>NUCLEOTIDE SEQUENCE [LARGE SCALE GENOMIC DNA]</scope>
    <source>
        <strain evidence="11 12">AJA232-27</strain>
    </source>
</reference>
<keyword evidence="4" id="KW-0813">Transport</keyword>
<feature type="compositionally biased region" description="Basic and acidic residues" evidence="10">
    <location>
        <begin position="87"/>
        <end position="102"/>
    </location>
</feature>